<dbReference type="SUPFAM" id="SSF53474">
    <property type="entry name" value="alpha/beta-Hydrolases"/>
    <property type="match status" value="1"/>
</dbReference>
<evidence type="ECO:0000313" key="5">
    <source>
        <dbReference type="EMBL" id="KAA8885755.1"/>
    </source>
</evidence>
<name>A0A5N0EC89_9NOCA</name>
<accession>A0A5N0EC89</accession>
<keyword evidence="4" id="KW-0732">Signal</keyword>
<gene>
    <name evidence="5" type="ORF">F3087_27365</name>
</gene>
<dbReference type="PANTHER" id="PTHR10272">
    <property type="entry name" value="PLATELET-ACTIVATING FACTOR ACETYLHYDROLASE"/>
    <property type="match status" value="1"/>
</dbReference>
<dbReference type="InterPro" id="IPR029058">
    <property type="entry name" value="AB_hydrolase_fold"/>
</dbReference>
<organism evidence="5 6">
    <name type="scientific">Nocardia colli</name>
    <dbReference type="NCBI Taxonomy" id="2545717"/>
    <lineage>
        <taxon>Bacteria</taxon>
        <taxon>Bacillati</taxon>
        <taxon>Actinomycetota</taxon>
        <taxon>Actinomycetes</taxon>
        <taxon>Mycobacteriales</taxon>
        <taxon>Nocardiaceae</taxon>
        <taxon>Nocardia</taxon>
    </lineage>
</organism>
<sequence>MAPSRTSRRTTEVFTLRRCALALTAALAATVLLTACGQDKTEPTITTAAKITLPPLSGRYPVGTTDLHLVDSRQDPWHPADKRELMVTVSYPAKRAGDRAAWMSPGMAAAIDRMATADPEQGLTPGTIDWGGTKRLASNSVEVDRTGGAWPVVLFSHGFGVVRELNSVRTDDLASHGYVVVSIAHTYDAQTVEFPGGRMVTSDAKPDPAFLATSMDTRVADTRFVLDQLDRLQRGEHPDAENRTLPAGLAGALDLTKVGMFGHSLGGYTAGEAMYHDRRIGAGINFDGSMSVGKLGEVTQHGVDRPFMLVGADGVNPQTGRKFEHSHVDDFDPSWGQFWANQPGWKRDLHFDGAAHMSFTDLQVAVPQCAGLLTPKLREQGVGTIHPARSVDAQQDYIAAFFDLHLKQIGTDLFDGNSPRHPDTRFIP</sequence>
<evidence type="ECO:0000313" key="6">
    <source>
        <dbReference type="Proteomes" id="UP000323876"/>
    </source>
</evidence>
<dbReference type="Proteomes" id="UP000323876">
    <property type="component" value="Unassembled WGS sequence"/>
</dbReference>
<dbReference type="GO" id="GO:0003847">
    <property type="term" value="F:1-alkyl-2-acetylglycerophosphocholine esterase activity"/>
    <property type="evidence" value="ECO:0007669"/>
    <property type="project" value="TreeGrafter"/>
</dbReference>
<dbReference type="OrthoDB" id="569821at2"/>
<feature type="chain" id="PRO_5038635508" evidence="4">
    <location>
        <begin position="29"/>
        <end position="428"/>
    </location>
</feature>
<evidence type="ECO:0000256" key="3">
    <source>
        <dbReference type="ARBA" id="ARBA00023098"/>
    </source>
</evidence>
<evidence type="ECO:0000256" key="1">
    <source>
        <dbReference type="ARBA" id="ARBA00022801"/>
    </source>
</evidence>
<keyword evidence="1" id="KW-0378">Hydrolase</keyword>
<comment type="caution">
    <text evidence="5">The sequence shown here is derived from an EMBL/GenBank/DDBJ whole genome shotgun (WGS) entry which is preliminary data.</text>
</comment>
<feature type="signal peptide" evidence="4">
    <location>
        <begin position="1"/>
        <end position="28"/>
    </location>
</feature>
<dbReference type="GO" id="GO:0016042">
    <property type="term" value="P:lipid catabolic process"/>
    <property type="evidence" value="ECO:0007669"/>
    <property type="project" value="UniProtKB-KW"/>
</dbReference>
<dbReference type="PANTHER" id="PTHR10272:SF0">
    <property type="entry name" value="PLATELET-ACTIVATING FACTOR ACETYLHYDROLASE"/>
    <property type="match status" value="1"/>
</dbReference>
<dbReference type="Pfam" id="PF03403">
    <property type="entry name" value="PAF-AH_p_II"/>
    <property type="match status" value="2"/>
</dbReference>
<keyword evidence="3" id="KW-0443">Lipid metabolism</keyword>
<dbReference type="AlphaFoldDB" id="A0A5N0EC89"/>
<keyword evidence="6" id="KW-1185">Reference proteome</keyword>
<evidence type="ECO:0000256" key="2">
    <source>
        <dbReference type="ARBA" id="ARBA00022963"/>
    </source>
</evidence>
<protein>
    <submittedName>
        <fullName evidence="5">Lipase</fullName>
    </submittedName>
</protein>
<dbReference type="EMBL" id="VXLC01000015">
    <property type="protein sequence ID" value="KAA8885755.1"/>
    <property type="molecule type" value="Genomic_DNA"/>
</dbReference>
<dbReference type="Gene3D" id="3.40.50.1820">
    <property type="entry name" value="alpha/beta hydrolase"/>
    <property type="match status" value="1"/>
</dbReference>
<evidence type="ECO:0000256" key="4">
    <source>
        <dbReference type="SAM" id="SignalP"/>
    </source>
</evidence>
<keyword evidence="2" id="KW-0442">Lipid degradation</keyword>
<reference evidence="5 6" key="1">
    <citation type="submission" date="2019-09" db="EMBL/GenBank/DDBJ databases">
        <authorList>
            <person name="Wang X."/>
        </authorList>
    </citation>
    <scope>NUCLEOTIDE SEQUENCE [LARGE SCALE GENOMIC DNA]</scope>
    <source>
        <strain evidence="5 6">CICC 11023</strain>
    </source>
</reference>
<proteinExistence type="predicted"/>